<sequence length="386" mass="40972">MSDPSLASAAPAHLLCVVAARPNLMKMAPILAALARQAPTVRVTLLHTGQHYDTAMNGQLFADLDLRPPDICLDVGSGNHAQQTAEIMRRFDAVLDAHPPMAPDGVLVVGDVNSTLACALVAAKRGMPVIHVEAGLRSGDRRMPEEINRLLTDQLSSLLLTSEAGARANLLREGIAPERIHFTGNVMIDSLRRQLPRAVPPAATLRAHGHACPSAYGLLTLHRPSNVDAPAQLEALLGALGQLSQQLPLLFPIHPRTLAGLRLAGLEPLLARHAIVRLPPLGYLEMLGLMQDARLVLTDSGGVQEESTALGVPCLTLRDNTERPVTVSDGTNTLAGTDPATILALARDIMETGGKQGRIPPLWDGHAATRIAAVIAPWLAARRGTP</sequence>
<dbReference type="CDD" id="cd03786">
    <property type="entry name" value="GTB_UDP-GlcNAc_2-Epimerase"/>
    <property type="match status" value="1"/>
</dbReference>
<evidence type="ECO:0000313" key="3">
    <source>
        <dbReference type="EMBL" id="SFX40349.1"/>
    </source>
</evidence>
<reference evidence="3 4" key="1">
    <citation type="submission" date="2016-11" db="EMBL/GenBank/DDBJ databases">
        <authorList>
            <person name="Varghese N."/>
            <person name="Submissions S."/>
        </authorList>
    </citation>
    <scope>NUCLEOTIDE SEQUENCE [LARGE SCALE GENOMIC DNA]</scope>
    <source>
        <strain evidence="3 4">NFR18</strain>
    </source>
</reference>
<gene>
    <name evidence="3" type="ORF">SAMN03097694_1977</name>
</gene>
<evidence type="ECO:0000313" key="4">
    <source>
        <dbReference type="Proteomes" id="UP000182489"/>
    </source>
</evidence>
<dbReference type="SUPFAM" id="SSF53756">
    <property type="entry name" value="UDP-Glycosyltransferase/glycogen phosphorylase"/>
    <property type="match status" value="1"/>
</dbReference>
<keyword evidence="1" id="KW-0413">Isomerase</keyword>
<proteinExistence type="inferred from homology"/>
<evidence type="ECO:0000259" key="2">
    <source>
        <dbReference type="Pfam" id="PF02350"/>
    </source>
</evidence>
<dbReference type="PANTHER" id="PTHR43174:SF1">
    <property type="entry name" value="UDP-N-ACETYLGLUCOSAMINE 2-EPIMERASE"/>
    <property type="match status" value="1"/>
</dbReference>
<dbReference type="PANTHER" id="PTHR43174">
    <property type="entry name" value="UDP-N-ACETYLGLUCOSAMINE 2-EPIMERASE"/>
    <property type="match status" value="1"/>
</dbReference>
<evidence type="ECO:0000256" key="1">
    <source>
        <dbReference type="RuleBase" id="RU003513"/>
    </source>
</evidence>
<dbReference type="GO" id="GO:0016853">
    <property type="term" value="F:isomerase activity"/>
    <property type="evidence" value="ECO:0007669"/>
    <property type="project" value="UniProtKB-KW"/>
</dbReference>
<protein>
    <submittedName>
        <fullName evidence="3">UDP-N-acetylglucosamine 2-epimerase (Non-hydrolysing)</fullName>
    </submittedName>
</protein>
<dbReference type="Proteomes" id="UP000182489">
    <property type="component" value="Unassembled WGS sequence"/>
</dbReference>
<dbReference type="RefSeq" id="WP_072453674.1">
    <property type="nucleotide sequence ID" value="NZ_FPKH01000001.1"/>
</dbReference>
<dbReference type="InterPro" id="IPR029767">
    <property type="entry name" value="WecB-like"/>
</dbReference>
<comment type="caution">
    <text evidence="3">The sequence shown here is derived from an EMBL/GenBank/DDBJ whole genome shotgun (WGS) entry which is preliminary data.</text>
</comment>
<dbReference type="Gene3D" id="3.40.50.2000">
    <property type="entry name" value="Glycogen Phosphorylase B"/>
    <property type="match status" value="2"/>
</dbReference>
<dbReference type="InterPro" id="IPR003331">
    <property type="entry name" value="UDP_GlcNAc_Epimerase_2_dom"/>
</dbReference>
<dbReference type="Pfam" id="PF02350">
    <property type="entry name" value="Epimerase_2"/>
    <property type="match status" value="1"/>
</dbReference>
<dbReference type="NCBIfam" id="TIGR00236">
    <property type="entry name" value="wecB"/>
    <property type="match status" value="1"/>
</dbReference>
<comment type="similarity">
    <text evidence="1">Belongs to the UDP-N-acetylglucosamine 2-epimerase family.</text>
</comment>
<accession>A0AB38C6B8</accession>
<feature type="domain" description="UDP-N-acetylglucosamine 2-epimerase" evidence="2">
    <location>
        <begin position="36"/>
        <end position="375"/>
    </location>
</feature>
<dbReference type="EMBL" id="FPKH01000001">
    <property type="protein sequence ID" value="SFX40349.1"/>
    <property type="molecule type" value="Genomic_DNA"/>
</dbReference>
<organism evidence="3 4">
    <name type="scientific">Janthinobacterium lividum</name>
    <dbReference type="NCBI Taxonomy" id="29581"/>
    <lineage>
        <taxon>Bacteria</taxon>
        <taxon>Pseudomonadati</taxon>
        <taxon>Pseudomonadota</taxon>
        <taxon>Betaproteobacteria</taxon>
        <taxon>Burkholderiales</taxon>
        <taxon>Oxalobacteraceae</taxon>
        <taxon>Janthinobacterium</taxon>
    </lineage>
</organism>
<name>A0AB38C6B8_9BURK</name>
<dbReference type="AlphaFoldDB" id="A0AB38C6B8"/>